<proteinExistence type="inferred from homology"/>
<name>A0A160SY10_9CHLR</name>
<dbReference type="NCBIfam" id="TIGR00030">
    <property type="entry name" value="S21p"/>
    <property type="match status" value="1"/>
</dbReference>
<organism evidence="7 8">
    <name type="scientific">Candidatus Promineifilum breve</name>
    <dbReference type="NCBI Taxonomy" id="1806508"/>
    <lineage>
        <taxon>Bacteria</taxon>
        <taxon>Bacillati</taxon>
        <taxon>Chloroflexota</taxon>
        <taxon>Ardenticatenia</taxon>
        <taxon>Candidatus Promineifilales</taxon>
        <taxon>Candidatus Promineifilaceae</taxon>
        <taxon>Candidatus Promineifilum</taxon>
    </lineage>
</organism>
<evidence type="ECO:0000256" key="2">
    <source>
        <dbReference type="ARBA" id="ARBA00022980"/>
    </source>
</evidence>
<dbReference type="GO" id="GO:0005840">
    <property type="term" value="C:ribosome"/>
    <property type="evidence" value="ECO:0007669"/>
    <property type="project" value="UniProtKB-KW"/>
</dbReference>
<dbReference type="InterPro" id="IPR038380">
    <property type="entry name" value="Ribosomal_bS21_sf"/>
</dbReference>
<evidence type="ECO:0000256" key="1">
    <source>
        <dbReference type="ARBA" id="ARBA00006640"/>
    </source>
</evidence>
<keyword evidence="3 5" id="KW-0687">Ribonucleoprotein</keyword>
<dbReference type="GO" id="GO:0003735">
    <property type="term" value="F:structural constituent of ribosome"/>
    <property type="evidence" value="ECO:0007669"/>
    <property type="project" value="InterPro"/>
</dbReference>
<dbReference type="KEGG" id="pbf:CFX0092_A0410"/>
<dbReference type="InterPro" id="IPR001911">
    <property type="entry name" value="Ribosomal_bS21"/>
</dbReference>
<gene>
    <name evidence="5" type="primary">rpsU</name>
    <name evidence="7" type="ORF">CFX0092_A0410</name>
</gene>
<dbReference type="HAMAP" id="MF_00358">
    <property type="entry name" value="Ribosomal_bS21"/>
    <property type="match status" value="1"/>
</dbReference>
<evidence type="ECO:0000313" key="8">
    <source>
        <dbReference type="Proteomes" id="UP000215027"/>
    </source>
</evidence>
<dbReference type="GO" id="GO:0006412">
    <property type="term" value="P:translation"/>
    <property type="evidence" value="ECO:0007669"/>
    <property type="project" value="UniProtKB-UniRule"/>
</dbReference>
<reference evidence="7" key="1">
    <citation type="submission" date="2016-01" db="EMBL/GenBank/DDBJ databases">
        <authorList>
            <person name="Mcilroy J.S."/>
            <person name="Karst M S."/>
            <person name="Albertsen M."/>
        </authorList>
    </citation>
    <scope>NUCLEOTIDE SEQUENCE</scope>
    <source>
        <strain evidence="7">Cfx-K</strain>
    </source>
</reference>
<feature type="region of interest" description="Disordered" evidence="6">
    <location>
        <begin position="65"/>
        <end position="84"/>
    </location>
</feature>
<evidence type="ECO:0000256" key="3">
    <source>
        <dbReference type="ARBA" id="ARBA00023274"/>
    </source>
</evidence>
<comment type="similarity">
    <text evidence="1 5">Belongs to the bacterial ribosomal protein bS21 family.</text>
</comment>
<dbReference type="Proteomes" id="UP000215027">
    <property type="component" value="Chromosome I"/>
</dbReference>
<keyword evidence="8" id="KW-1185">Reference proteome</keyword>
<accession>A0A160SY10</accession>
<dbReference type="AlphaFoldDB" id="A0A160SY10"/>
<dbReference type="Pfam" id="PF01165">
    <property type="entry name" value="Ribosomal_S21"/>
    <property type="match status" value="1"/>
</dbReference>
<evidence type="ECO:0000256" key="4">
    <source>
        <dbReference type="ARBA" id="ARBA00035135"/>
    </source>
</evidence>
<evidence type="ECO:0000256" key="5">
    <source>
        <dbReference type="HAMAP-Rule" id="MF_00358"/>
    </source>
</evidence>
<evidence type="ECO:0000256" key="6">
    <source>
        <dbReference type="SAM" id="MobiDB-lite"/>
    </source>
</evidence>
<sequence>MVDLRRWKLYKTKGVNTLPKVTLRSDESGEQLLRRFSREVVKSRLLTDVRRKRWFVSKSELNRIAKKKAARRTRKTQKEQQQGV</sequence>
<dbReference type="GO" id="GO:1990904">
    <property type="term" value="C:ribonucleoprotein complex"/>
    <property type="evidence" value="ECO:0007669"/>
    <property type="project" value="UniProtKB-KW"/>
</dbReference>
<keyword evidence="2 5" id="KW-0689">Ribosomal protein</keyword>
<evidence type="ECO:0000313" key="7">
    <source>
        <dbReference type="EMBL" id="CUS02291.2"/>
    </source>
</evidence>
<feature type="compositionally biased region" description="Basic residues" evidence="6">
    <location>
        <begin position="65"/>
        <end position="75"/>
    </location>
</feature>
<protein>
    <recommendedName>
        <fullName evidence="4 5">Small ribosomal subunit protein bS21</fullName>
    </recommendedName>
</protein>
<dbReference type="EMBL" id="LN890655">
    <property type="protein sequence ID" value="CUS02291.2"/>
    <property type="molecule type" value="Genomic_DNA"/>
</dbReference>
<dbReference type="Gene3D" id="1.20.5.1150">
    <property type="entry name" value="Ribosomal protein S8"/>
    <property type="match status" value="1"/>
</dbReference>